<protein>
    <recommendedName>
        <fullName evidence="4">Transposase</fullName>
    </recommendedName>
</protein>
<evidence type="ECO:0000313" key="2">
    <source>
        <dbReference type="EMBL" id="ASJ76453.1"/>
    </source>
</evidence>
<reference evidence="2 3" key="1">
    <citation type="submission" date="2016-12" db="EMBL/GenBank/DDBJ databases">
        <authorList>
            <person name="Song W.-J."/>
            <person name="Kurnit D.M."/>
        </authorList>
    </citation>
    <scope>NUCLEOTIDE SEQUENCE [LARGE SCALE GENOMIC DNA]</scope>
    <source>
        <strain evidence="2 3">IMCC3135</strain>
    </source>
</reference>
<dbReference type="KEGG" id="gai:IMCC3135_32030"/>
<evidence type="ECO:0008006" key="4">
    <source>
        <dbReference type="Google" id="ProtNLM"/>
    </source>
</evidence>
<feature type="region of interest" description="Disordered" evidence="1">
    <location>
        <begin position="49"/>
        <end position="71"/>
    </location>
</feature>
<dbReference type="Proteomes" id="UP000250079">
    <property type="component" value="Chromosome"/>
</dbReference>
<keyword evidence="3" id="KW-1185">Reference proteome</keyword>
<organism evidence="2 3">
    <name type="scientific">Granulosicoccus antarcticus IMCC3135</name>
    <dbReference type="NCBI Taxonomy" id="1192854"/>
    <lineage>
        <taxon>Bacteria</taxon>
        <taxon>Pseudomonadati</taxon>
        <taxon>Pseudomonadota</taxon>
        <taxon>Gammaproteobacteria</taxon>
        <taxon>Chromatiales</taxon>
        <taxon>Granulosicoccaceae</taxon>
        <taxon>Granulosicoccus</taxon>
    </lineage>
</organism>
<name>A0A2Z2NYQ9_9GAMM</name>
<evidence type="ECO:0000256" key="1">
    <source>
        <dbReference type="SAM" id="MobiDB-lite"/>
    </source>
</evidence>
<accession>A0A2Z2NYQ9</accession>
<dbReference type="AlphaFoldDB" id="A0A2Z2NYQ9"/>
<dbReference type="EMBL" id="CP018632">
    <property type="protein sequence ID" value="ASJ76453.1"/>
    <property type="molecule type" value="Genomic_DNA"/>
</dbReference>
<evidence type="ECO:0000313" key="3">
    <source>
        <dbReference type="Proteomes" id="UP000250079"/>
    </source>
</evidence>
<dbReference type="RefSeq" id="WP_088921224.1">
    <property type="nucleotide sequence ID" value="NZ_CP018632.1"/>
</dbReference>
<gene>
    <name evidence="2" type="ORF">IMCC3135_32030</name>
</gene>
<dbReference type="OrthoDB" id="5769209at2"/>
<feature type="compositionally biased region" description="Basic residues" evidence="1">
    <location>
        <begin position="52"/>
        <end position="61"/>
    </location>
</feature>
<sequence>MPSSPKFTAAEWDAWIDQFHASGLPQSTFCDREGLSRFVFARHYQRSNKFAGTRRKPRSTNKKKDEKASAFRSVQPKAIVVPDQHVGEGVTIHIGQQVRLQCSASVGIEAIMRLAREARS</sequence>
<dbReference type="NCBIfam" id="NF047593">
    <property type="entry name" value="IS66_ISAeme5_TnpA"/>
    <property type="match status" value="1"/>
</dbReference>
<proteinExistence type="predicted"/>